<feature type="region of interest" description="Disordered" evidence="1">
    <location>
        <begin position="97"/>
        <end position="119"/>
    </location>
</feature>
<gene>
    <name evidence="2" type="ORF">HPB51_008972</name>
</gene>
<evidence type="ECO:0000313" key="3">
    <source>
        <dbReference type="Proteomes" id="UP000821866"/>
    </source>
</evidence>
<comment type="caution">
    <text evidence="2">The sequence shown here is derived from an EMBL/GenBank/DDBJ whole genome shotgun (WGS) entry which is preliminary data.</text>
</comment>
<reference evidence="2" key="2">
    <citation type="submission" date="2021-09" db="EMBL/GenBank/DDBJ databases">
        <authorList>
            <person name="Jia N."/>
            <person name="Wang J."/>
            <person name="Shi W."/>
            <person name="Du L."/>
            <person name="Sun Y."/>
            <person name="Zhan W."/>
            <person name="Jiang J."/>
            <person name="Wang Q."/>
            <person name="Zhang B."/>
            <person name="Ji P."/>
            <person name="Sakyi L.B."/>
            <person name="Cui X."/>
            <person name="Yuan T."/>
            <person name="Jiang B."/>
            <person name="Yang W."/>
            <person name="Lam T.T.-Y."/>
            <person name="Chang Q."/>
            <person name="Ding S."/>
            <person name="Wang X."/>
            <person name="Zhu J."/>
            <person name="Ruan X."/>
            <person name="Zhao L."/>
            <person name="Wei J."/>
            <person name="Que T."/>
            <person name="Du C."/>
            <person name="Cheng J."/>
            <person name="Dai P."/>
            <person name="Han X."/>
            <person name="Huang E."/>
            <person name="Gao Y."/>
            <person name="Liu J."/>
            <person name="Shao H."/>
            <person name="Ye R."/>
            <person name="Li L."/>
            <person name="Wei W."/>
            <person name="Wang X."/>
            <person name="Wang C."/>
            <person name="Huo Q."/>
            <person name="Li W."/>
            <person name="Guo W."/>
            <person name="Chen H."/>
            <person name="Chen S."/>
            <person name="Zhou L."/>
            <person name="Zhou L."/>
            <person name="Ni X."/>
            <person name="Tian J."/>
            <person name="Zhou Y."/>
            <person name="Sheng Y."/>
            <person name="Liu T."/>
            <person name="Pan Y."/>
            <person name="Xia L."/>
            <person name="Li J."/>
            <person name="Zhao F."/>
            <person name="Cao W."/>
        </authorList>
    </citation>
    <scope>NUCLEOTIDE SEQUENCE</scope>
    <source>
        <strain evidence="2">Rmic-2018</strain>
        <tissue evidence="2">Larvae</tissue>
    </source>
</reference>
<dbReference type="Proteomes" id="UP000821866">
    <property type="component" value="Chromosome 10"/>
</dbReference>
<sequence length="119" mass="12760">MTQTPTSTAMDTDPSASTATKRKANEVGGTQPGDTQARIERLTSALTMIETRTQQRFPALESTIEKYFQALTEQFTKQLDSLSEALYIQCKSYDAALGPPSSSVPGGKNSHPNHGGPLA</sequence>
<feature type="region of interest" description="Disordered" evidence="1">
    <location>
        <begin position="1"/>
        <end position="37"/>
    </location>
</feature>
<reference evidence="2" key="1">
    <citation type="journal article" date="2020" name="Cell">
        <title>Large-Scale Comparative Analyses of Tick Genomes Elucidate Their Genetic Diversity and Vector Capacities.</title>
        <authorList>
            <consortium name="Tick Genome and Microbiome Consortium (TIGMIC)"/>
            <person name="Jia N."/>
            <person name="Wang J."/>
            <person name="Shi W."/>
            <person name="Du L."/>
            <person name="Sun Y."/>
            <person name="Zhan W."/>
            <person name="Jiang J.F."/>
            <person name="Wang Q."/>
            <person name="Zhang B."/>
            <person name="Ji P."/>
            <person name="Bell-Sakyi L."/>
            <person name="Cui X.M."/>
            <person name="Yuan T.T."/>
            <person name="Jiang B.G."/>
            <person name="Yang W.F."/>
            <person name="Lam T.T."/>
            <person name="Chang Q.C."/>
            <person name="Ding S.J."/>
            <person name="Wang X.J."/>
            <person name="Zhu J.G."/>
            <person name="Ruan X.D."/>
            <person name="Zhao L."/>
            <person name="Wei J.T."/>
            <person name="Ye R.Z."/>
            <person name="Que T.C."/>
            <person name="Du C.H."/>
            <person name="Zhou Y.H."/>
            <person name="Cheng J.X."/>
            <person name="Dai P.F."/>
            <person name="Guo W.B."/>
            <person name="Han X.H."/>
            <person name="Huang E.J."/>
            <person name="Li L.F."/>
            <person name="Wei W."/>
            <person name="Gao Y.C."/>
            <person name="Liu J.Z."/>
            <person name="Shao H.Z."/>
            <person name="Wang X."/>
            <person name="Wang C.C."/>
            <person name="Yang T.C."/>
            <person name="Huo Q.B."/>
            <person name="Li W."/>
            <person name="Chen H.Y."/>
            <person name="Chen S.E."/>
            <person name="Zhou L.G."/>
            <person name="Ni X.B."/>
            <person name="Tian J.H."/>
            <person name="Sheng Y."/>
            <person name="Liu T."/>
            <person name="Pan Y.S."/>
            <person name="Xia L.Y."/>
            <person name="Li J."/>
            <person name="Zhao F."/>
            <person name="Cao W.C."/>
        </authorList>
    </citation>
    <scope>NUCLEOTIDE SEQUENCE</scope>
    <source>
        <strain evidence="2">Rmic-2018</strain>
    </source>
</reference>
<feature type="compositionally biased region" description="Polar residues" evidence="1">
    <location>
        <begin position="1"/>
        <end position="19"/>
    </location>
</feature>
<dbReference type="AlphaFoldDB" id="A0A9J6ES81"/>
<proteinExistence type="predicted"/>
<name>A0A9J6ES81_RHIMP</name>
<dbReference type="EMBL" id="JABSTU010000002">
    <property type="protein sequence ID" value="KAH8037206.1"/>
    <property type="molecule type" value="Genomic_DNA"/>
</dbReference>
<organism evidence="2 3">
    <name type="scientific">Rhipicephalus microplus</name>
    <name type="common">Cattle tick</name>
    <name type="synonym">Boophilus microplus</name>
    <dbReference type="NCBI Taxonomy" id="6941"/>
    <lineage>
        <taxon>Eukaryota</taxon>
        <taxon>Metazoa</taxon>
        <taxon>Ecdysozoa</taxon>
        <taxon>Arthropoda</taxon>
        <taxon>Chelicerata</taxon>
        <taxon>Arachnida</taxon>
        <taxon>Acari</taxon>
        <taxon>Parasitiformes</taxon>
        <taxon>Ixodida</taxon>
        <taxon>Ixodoidea</taxon>
        <taxon>Ixodidae</taxon>
        <taxon>Rhipicephalinae</taxon>
        <taxon>Rhipicephalus</taxon>
        <taxon>Boophilus</taxon>
    </lineage>
</organism>
<keyword evidence="3" id="KW-1185">Reference proteome</keyword>
<accession>A0A9J6ES81</accession>
<evidence type="ECO:0000313" key="2">
    <source>
        <dbReference type="EMBL" id="KAH8037206.1"/>
    </source>
</evidence>
<protein>
    <submittedName>
        <fullName evidence="2">Uncharacterized protein</fullName>
    </submittedName>
</protein>
<evidence type="ECO:0000256" key="1">
    <source>
        <dbReference type="SAM" id="MobiDB-lite"/>
    </source>
</evidence>